<dbReference type="Pfam" id="PF03478">
    <property type="entry name" value="Beta-prop_KIB1-4"/>
    <property type="match status" value="1"/>
</dbReference>
<evidence type="ECO:0000256" key="1">
    <source>
        <dbReference type="SAM" id="MobiDB-lite"/>
    </source>
</evidence>
<evidence type="ECO:0000313" key="4">
    <source>
        <dbReference type="Proteomes" id="UP000525078"/>
    </source>
</evidence>
<organism evidence="3 4">
    <name type="scientific">Cannabis sativa</name>
    <name type="common">Hemp</name>
    <name type="synonym">Marijuana</name>
    <dbReference type="NCBI Taxonomy" id="3483"/>
    <lineage>
        <taxon>Eukaryota</taxon>
        <taxon>Viridiplantae</taxon>
        <taxon>Streptophyta</taxon>
        <taxon>Embryophyta</taxon>
        <taxon>Tracheophyta</taxon>
        <taxon>Spermatophyta</taxon>
        <taxon>Magnoliopsida</taxon>
        <taxon>eudicotyledons</taxon>
        <taxon>Gunneridae</taxon>
        <taxon>Pentapetalae</taxon>
        <taxon>rosids</taxon>
        <taxon>fabids</taxon>
        <taxon>Rosales</taxon>
        <taxon>Cannabaceae</taxon>
        <taxon>Cannabis</taxon>
    </lineage>
</organism>
<dbReference type="InterPro" id="IPR005174">
    <property type="entry name" value="KIB1-4_b-propeller"/>
</dbReference>
<name>A0A7J6G9P2_CANSA</name>
<comment type="caution">
    <text evidence="3">The sequence shown here is derived from an EMBL/GenBank/DDBJ whole genome shotgun (WGS) entry which is preliminary data.</text>
</comment>
<evidence type="ECO:0000313" key="3">
    <source>
        <dbReference type="EMBL" id="KAF4379548.1"/>
    </source>
</evidence>
<sequence length="494" mass="56308">MKTKKKAAPPNKNNHNMENCRSSWPNLPQRLIKHLEKHSSLMPTINFGSVTKSWRSHTNKRHYCNTNHKHHQQTQSYNWLSESDDRNYNRNQVKKPQLCQISFPFDHVNTNWYFRKRELKPIPWLNFWGCCYGHLVVQRVDMMSQITIFDPIDQQCSYGWSVENLGDNNIPIKGVALWSSPNSCYNSKKSCVMMVVTGISSPAFMFYWLRGKPDSHDWIKQDCLLVDPHDEYFQSKKSDRNQPFMRFTNAIGVNGKFYALSSQGTLVVIEHVVDIFEITGVGKARAIPSVVCKGFRECLIECDGEILLVFLVLGEQDGVVDGVEVYKLCLDDLSLIKMKSLGEKTLFVGSDCCVLVDADKVGCRGNCVYFREQREGDMDGWFEYDMKVGEISLVWSHSTTKCVEWDEPIAEDDDPDLKRNREIIGYPHNATALPPKVPSTIVATRIEPTIASFAPLTIEVIHVPFPPVPTLSSNVDTFPAAMALQVHAEPPDRP</sequence>
<protein>
    <recommendedName>
        <fullName evidence="2">KIB1-4 beta-propeller domain-containing protein</fullName>
    </recommendedName>
</protein>
<accession>A0A7J6G9P2</accession>
<feature type="domain" description="KIB1-4 beta-propeller" evidence="2">
    <location>
        <begin position="126"/>
        <end position="380"/>
    </location>
</feature>
<dbReference type="AlphaFoldDB" id="A0A7J6G9P2"/>
<dbReference type="Proteomes" id="UP000525078">
    <property type="component" value="Unassembled WGS sequence"/>
</dbReference>
<proteinExistence type="predicted"/>
<feature type="region of interest" description="Disordered" evidence="1">
    <location>
        <begin position="1"/>
        <end position="23"/>
    </location>
</feature>
<dbReference type="PANTHER" id="PTHR33127">
    <property type="entry name" value="TRANSMEMBRANE PROTEIN"/>
    <property type="match status" value="1"/>
</dbReference>
<gene>
    <name evidence="3" type="ORF">F8388_023565</name>
</gene>
<evidence type="ECO:0000259" key="2">
    <source>
        <dbReference type="Pfam" id="PF03478"/>
    </source>
</evidence>
<dbReference type="EMBL" id="JAATIP010000068">
    <property type="protein sequence ID" value="KAF4379548.1"/>
    <property type="molecule type" value="Genomic_DNA"/>
</dbReference>
<reference evidence="3 4" key="1">
    <citation type="journal article" date="2020" name="bioRxiv">
        <title>Sequence and annotation of 42 cannabis genomes reveals extensive copy number variation in cannabinoid synthesis and pathogen resistance genes.</title>
        <authorList>
            <person name="Mckernan K.J."/>
            <person name="Helbert Y."/>
            <person name="Kane L.T."/>
            <person name="Ebling H."/>
            <person name="Zhang L."/>
            <person name="Liu B."/>
            <person name="Eaton Z."/>
            <person name="Mclaughlin S."/>
            <person name="Kingan S."/>
            <person name="Baybayan P."/>
            <person name="Concepcion G."/>
            <person name="Jordan M."/>
            <person name="Riva A."/>
            <person name="Barbazuk W."/>
            <person name="Harkins T."/>
        </authorList>
    </citation>
    <scope>NUCLEOTIDE SEQUENCE [LARGE SCALE GENOMIC DNA]</scope>
    <source>
        <strain evidence="4">cv. Jamaican Lion 4</strain>
        <tissue evidence="3">Leaf</tissue>
    </source>
</reference>
<dbReference type="PANTHER" id="PTHR33127:SF69">
    <property type="entry name" value="OS09G0340800 PROTEIN"/>
    <property type="match status" value="1"/>
</dbReference>